<dbReference type="EMBL" id="FOKU01000013">
    <property type="protein sequence ID" value="SFC54835.1"/>
    <property type="molecule type" value="Genomic_DNA"/>
</dbReference>
<dbReference type="EMBL" id="FRAT01000004">
    <property type="protein sequence ID" value="SHK70326.1"/>
    <property type="molecule type" value="Genomic_DNA"/>
</dbReference>
<feature type="transmembrane region" description="Helical" evidence="5">
    <location>
        <begin position="141"/>
        <end position="159"/>
    </location>
</feature>
<evidence type="ECO:0000313" key="10">
    <source>
        <dbReference type="Proteomes" id="UP000198940"/>
    </source>
</evidence>
<evidence type="ECO:0000259" key="6">
    <source>
        <dbReference type="Pfam" id="PF01699"/>
    </source>
</evidence>
<evidence type="ECO:0000313" key="8">
    <source>
        <dbReference type="EMBL" id="SHK70326.1"/>
    </source>
</evidence>
<dbReference type="GO" id="GO:0008273">
    <property type="term" value="F:calcium, potassium:sodium antiporter activity"/>
    <property type="evidence" value="ECO:0007669"/>
    <property type="project" value="TreeGrafter"/>
</dbReference>
<keyword evidence="10" id="KW-1185">Reference proteome</keyword>
<feature type="transmembrane region" description="Helical" evidence="5">
    <location>
        <begin position="117"/>
        <end position="135"/>
    </location>
</feature>
<dbReference type="Proteomes" id="UP000184031">
    <property type="component" value="Unassembled WGS sequence"/>
</dbReference>
<keyword evidence="4 5" id="KW-0472">Membrane</keyword>
<dbReference type="NCBIfam" id="TIGR00367">
    <property type="entry name" value="calcium/sodium antiporter"/>
    <property type="match status" value="1"/>
</dbReference>
<dbReference type="InterPro" id="IPR004837">
    <property type="entry name" value="NaCa_Exmemb"/>
</dbReference>
<dbReference type="GO" id="GO:0005262">
    <property type="term" value="F:calcium channel activity"/>
    <property type="evidence" value="ECO:0007669"/>
    <property type="project" value="TreeGrafter"/>
</dbReference>
<feature type="transmembrane region" description="Helical" evidence="5">
    <location>
        <begin position="82"/>
        <end position="105"/>
    </location>
</feature>
<feature type="transmembrane region" description="Helical" evidence="5">
    <location>
        <begin position="20"/>
        <end position="37"/>
    </location>
</feature>
<evidence type="ECO:0000256" key="4">
    <source>
        <dbReference type="ARBA" id="ARBA00023136"/>
    </source>
</evidence>
<feature type="domain" description="Sodium/calcium exchanger membrane region" evidence="6">
    <location>
        <begin position="19"/>
        <end position="159"/>
    </location>
</feature>
<feature type="transmembrane region" description="Helical" evidence="5">
    <location>
        <begin position="252"/>
        <end position="272"/>
    </location>
</feature>
<feature type="transmembrane region" description="Helical" evidence="5">
    <location>
        <begin position="284"/>
        <end position="300"/>
    </location>
</feature>
<proteinExistence type="predicted"/>
<dbReference type="Pfam" id="PF01699">
    <property type="entry name" value="Na_Ca_ex"/>
    <property type="match status" value="2"/>
</dbReference>
<protein>
    <submittedName>
        <fullName evidence="8">Cation:H+ antiporter</fullName>
    </submittedName>
</protein>
<dbReference type="GO" id="GO:0005886">
    <property type="term" value="C:plasma membrane"/>
    <property type="evidence" value="ECO:0007669"/>
    <property type="project" value="TreeGrafter"/>
</dbReference>
<dbReference type="PANTHER" id="PTHR10846:SF8">
    <property type="entry name" value="INNER MEMBRANE PROTEIN YRBG"/>
    <property type="match status" value="1"/>
</dbReference>
<feature type="domain" description="Sodium/calcium exchanger membrane region" evidence="6">
    <location>
        <begin position="183"/>
        <end position="325"/>
    </location>
</feature>
<comment type="caution">
    <text evidence="8">The sequence shown here is derived from an EMBL/GenBank/DDBJ whole genome shotgun (WGS) entry which is preliminary data.</text>
</comment>
<keyword evidence="3 5" id="KW-1133">Transmembrane helix</keyword>
<keyword evidence="2 5" id="KW-0812">Transmembrane</keyword>
<dbReference type="PANTHER" id="PTHR10846">
    <property type="entry name" value="SODIUM/POTASSIUM/CALCIUM EXCHANGER"/>
    <property type="match status" value="1"/>
</dbReference>
<evidence type="ECO:0000256" key="1">
    <source>
        <dbReference type="ARBA" id="ARBA00004141"/>
    </source>
</evidence>
<evidence type="ECO:0000256" key="3">
    <source>
        <dbReference type="ARBA" id="ARBA00022989"/>
    </source>
</evidence>
<dbReference type="GO" id="GO:0006874">
    <property type="term" value="P:intracellular calcium ion homeostasis"/>
    <property type="evidence" value="ECO:0007669"/>
    <property type="project" value="TreeGrafter"/>
</dbReference>
<evidence type="ECO:0000256" key="2">
    <source>
        <dbReference type="ARBA" id="ARBA00022692"/>
    </source>
</evidence>
<name>A0A1M6UMB1_9FLAO</name>
<dbReference type="Proteomes" id="UP000198940">
    <property type="component" value="Unassembled WGS sequence"/>
</dbReference>
<dbReference type="STRING" id="1055723.SAMN05216293_1684"/>
<evidence type="ECO:0000313" key="7">
    <source>
        <dbReference type="EMBL" id="SFC54835.1"/>
    </source>
</evidence>
<dbReference type="Gene3D" id="1.20.1420.30">
    <property type="entry name" value="NCX, central ion-binding region"/>
    <property type="match status" value="2"/>
</dbReference>
<accession>A0A1M6UMB1</accession>
<dbReference type="InterPro" id="IPR044880">
    <property type="entry name" value="NCX_ion-bd_dom_sf"/>
</dbReference>
<comment type="subcellular location">
    <subcellularLocation>
        <location evidence="1">Membrane</location>
        <topology evidence="1">Multi-pass membrane protein</topology>
    </subcellularLocation>
</comment>
<dbReference type="AlphaFoldDB" id="A0A1M6UMB1"/>
<gene>
    <name evidence="7" type="ORF">SAMN04487891_11382</name>
    <name evidence="8" type="ORF">SAMN05216293_1684</name>
</gene>
<feature type="transmembrane region" description="Helical" evidence="5">
    <location>
        <begin position="307"/>
        <end position="326"/>
    </location>
</feature>
<organism evidence="8 9">
    <name type="scientific">Flagellimonas taeanensis</name>
    <dbReference type="NCBI Taxonomy" id="1005926"/>
    <lineage>
        <taxon>Bacteria</taxon>
        <taxon>Pseudomonadati</taxon>
        <taxon>Bacteroidota</taxon>
        <taxon>Flavobacteriia</taxon>
        <taxon>Flavobacteriales</taxon>
        <taxon>Flavobacteriaceae</taxon>
        <taxon>Flagellimonas</taxon>
    </lineage>
</organism>
<dbReference type="InterPro" id="IPR004481">
    <property type="entry name" value="K/Na/Ca-exchanger"/>
</dbReference>
<feature type="transmembrane region" description="Helical" evidence="5">
    <location>
        <begin position="179"/>
        <end position="197"/>
    </location>
</feature>
<evidence type="ECO:0000313" key="9">
    <source>
        <dbReference type="Proteomes" id="UP000184031"/>
    </source>
</evidence>
<feature type="transmembrane region" description="Helical" evidence="5">
    <location>
        <begin position="49"/>
        <end position="70"/>
    </location>
</feature>
<reference evidence="8 9" key="1">
    <citation type="submission" date="2016-11" db="EMBL/GenBank/DDBJ databases">
        <authorList>
            <person name="Varghese N."/>
            <person name="Submissions S."/>
        </authorList>
    </citation>
    <scope>NUCLEOTIDE SEQUENCE [LARGE SCALE GENOMIC DNA]</scope>
    <source>
        <strain evidence="8 9">CGMCC 1.12174</strain>
        <strain evidence="7 10">DSM 26351</strain>
    </source>
</reference>
<feature type="transmembrane region" description="Helical" evidence="5">
    <location>
        <begin position="217"/>
        <end position="240"/>
    </location>
</feature>
<evidence type="ECO:0000256" key="5">
    <source>
        <dbReference type="SAM" id="Phobius"/>
    </source>
</evidence>
<sequence>MVDGIFRYFYAKLDSLENLLYVTLGLALLIAGGNWLLKSAVALSLRLSIPKIVIGMTVVSFATSAPELIVSVKAALDGFPDLALANVVGSNIANLGLVLAITILLGSIDVRKSFYSTDWPVMMAVSLLFCGFVYFDAVLQQYEGIILVSCLFLFLVYLLRFQQTAVVDERPEDDVLLPLYRTVLLLGIGGTALWGGSELLIRGAVGMASVFGVSDRIIGITVVSVGTSVPELAASVIAVLKKEKAISLGNLIGSNIFNLLAVLGITAIITPINVVDTGLLHNDIFWMLGISFLILPLVFFPKGLRLGWRDGLVLLTIYIAFVYLTVK</sequence>